<evidence type="ECO:0000313" key="5">
    <source>
        <dbReference type="EMBL" id="KAJ9609436.1"/>
    </source>
</evidence>
<dbReference type="Pfam" id="PF05997">
    <property type="entry name" value="Nop52"/>
    <property type="match status" value="1"/>
</dbReference>
<evidence type="ECO:0000256" key="2">
    <source>
        <dbReference type="ARBA" id="ARBA00006374"/>
    </source>
</evidence>
<dbReference type="GO" id="GO:0030688">
    <property type="term" value="C:preribosome, small subunit precursor"/>
    <property type="evidence" value="ECO:0007669"/>
    <property type="project" value="InterPro"/>
</dbReference>
<evidence type="ECO:0000256" key="3">
    <source>
        <dbReference type="ARBA" id="ARBA00022552"/>
    </source>
</evidence>
<keyword evidence="4" id="KW-0539">Nucleus</keyword>
<protein>
    <submittedName>
        <fullName evidence="5">Uncharacterized protein</fullName>
    </submittedName>
</protein>
<evidence type="ECO:0000256" key="4">
    <source>
        <dbReference type="ARBA" id="ARBA00023242"/>
    </source>
</evidence>
<proteinExistence type="inferred from homology"/>
<dbReference type="GO" id="GO:0005634">
    <property type="term" value="C:nucleus"/>
    <property type="evidence" value="ECO:0007669"/>
    <property type="project" value="UniProtKB-SubCell"/>
</dbReference>
<dbReference type="AlphaFoldDB" id="A0AA39CIE7"/>
<reference evidence="5" key="1">
    <citation type="submission" date="2022-10" db="EMBL/GenBank/DDBJ databases">
        <title>Culturing micro-colonial fungi from biological soil crusts in the Mojave desert and describing Neophaeococcomyces mojavensis, and introducing the new genera and species Taxawa tesnikishii.</title>
        <authorList>
            <person name="Kurbessoian T."/>
            <person name="Stajich J.E."/>
        </authorList>
    </citation>
    <scope>NUCLEOTIDE SEQUENCE</scope>
    <source>
        <strain evidence="5">TK_41</strain>
    </source>
</reference>
<dbReference type="GO" id="GO:0006364">
    <property type="term" value="P:rRNA processing"/>
    <property type="evidence" value="ECO:0007669"/>
    <property type="project" value="UniProtKB-KW"/>
</dbReference>
<name>A0AA39CIE7_9EURO</name>
<dbReference type="Proteomes" id="UP001172673">
    <property type="component" value="Unassembled WGS sequence"/>
</dbReference>
<keyword evidence="3" id="KW-0698">rRNA processing</keyword>
<dbReference type="EMBL" id="JAPDRK010000008">
    <property type="protein sequence ID" value="KAJ9609436.1"/>
    <property type="molecule type" value="Genomic_DNA"/>
</dbReference>
<gene>
    <name evidence="5" type="ORF">H2200_005763</name>
</gene>
<sequence>MPEETGAAALPSVKDLASSELADTVTIMNGKDHSLAEVSETGNQVWLDTWTNAFWETLCREWASIDQWRMNKVLLLVRFFIREQFRLALEWTIMEGSRSEDQVTRQIQIFEAWPLSPRERKVPDGLRLHVLDVWVEELAGQLGEFQAAMDDLEHVDTENDKKALTNTAKKFMEPVQKVSREALSKGVKTRAKEAVKLADERLS</sequence>
<accession>A0AA39CIE7</accession>
<evidence type="ECO:0000256" key="1">
    <source>
        <dbReference type="ARBA" id="ARBA00004123"/>
    </source>
</evidence>
<comment type="caution">
    <text evidence="5">The sequence shown here is derived from an EMBL/GenBank/DDBJ whole genome shotgun (WGS) entry which is preliminary data.</text>
</comment>
<dbReference type="PANTHER" id="PTHR13026">
    <property type="entry name" value="NNP-1 PROTEIN NOVEL NUCLEAR PROTEIN 1 NOP52"/>
    <property type="match status" value="1"/>
</dbReference>
<dbReference type="InterPro" id="IPR010301">
    <property type="entry name" value="RRP1"/>
</dbReference>
<organism evidence="5 6">
    <name type="scientific">Cladophialophora chaetospira</name>
    <dbReference type="NCBI Taxonomy" id="386627"/>
    <lineage>
        <taxon>Eukaryota</taxon>
        <taxon>Fungi</taxon>
        <taxon>Dikarya</taxon>
        <taxon>Ascomycota</taxon>
        <taxon>Pezizomycotina</taxon>
        <taxon>Eurotiomycetes</taxon>
        <taxon>Chaetothyriomycetidae</taxon>
        <taxon>Chaetothyriales</taxon>
        <taxon>Herpotrichiellaceae</taxon>
        <taxon>Cladophialophora</taxon>
    </lineage>
</organism>
<evidence type="ECO:0000313" key="6">
    <source>
        <dbReference type="Proteomes" id="UP001172673"/>
    </source>
</evidence>
<keyword evidence="6" id="KW-1185">Reference proteome</keyword>
<comment type="subcellular location">
    <subcellularLocation>
        <location evidence="1">Nucleus</location>
    </subcellularLocation>
</comment>
<dbReference type="PANTHER" id="PTHR13026:SF0">
    <property type="entry name" value="RIBOSOMAL RNA PROCESSING 1B"/>
    <property type="match status" value="1"/>
</dbReference>
<comment type="similarity">
    <text evidence="2">Belongs to the RRP1 family.</text>
</comment>